<accession>A0A0G4FCI3</accession>
<feature type="domain" description="Endonuclease/exonuclease/phosphatase" evidence="2">
    <location>
        <begin position="12"/>
        <end position="221"/>
    </location>
</feature>
<dbReference type="InParanoid" id="A0A0G4FCI3"/>
<dbReference type="Proteomes" id="UP000041254">
    <property type="component" value="Unassembled WGS sequence"/>
</dbReference>
<dbReference type="AlphaFoldDB" id="A0A0G4FCI3"/>
<dbReference type="EMBL" id="CDMY01000406">
    <property type="protein sequence ID" value="CEM10927.1"/>
    <property type="molecule type" value="Genomic_DNA"/>
</dbReference>
<protein>
    <recommendedName>
        <fullName evidence="2">Endonuclease/exonuclease/phosphatase domain-containing protein</fullName>
    </recommendedName>
</protein>
<sequence length="461" mass="51003">MSAGTVRTFRVLTYNIMHRLDALRSSKYFYCAPSVLKFPVRMSRIEKELLHHDPDILCLQEAEQVSLDQLSTSLGAGGYRKAVHMFNSTLPSGDGCAIFYRPEVFRLLSTQTFRFNSLLDKWFSQHMHMTGTDVQWALWRELKEKLNMAVIASFSLMPSGPVVHVVSTHLFWDPLFPDIKLLQAYILAKEVSAYCEEFAKSSPEKQPQGGCILAGDFNSVPYKVHADRYDPELPSLAARYQAPAKSGSRTLNQSLRHPPVPETHPPSSSPPSVAVARPGSPTPPSPFHVQGFSMRTTRSAADPPAEIAGSSEPTEQQGDKGRTDGDGDGVAVESESAEDVGRLYSGVYQLLTQGTVGADHPDHPVTRRHKIPMQAVPSLQVQPYRSAYREVFGQEPQFTNYTVAFKGCLDYLFFEGPDLVAVEAIKLPQEDALSQHTALPSALFPSDHLPLMAEFAMLAPQ</sequence>
<dbReference type="VEuPathDB" id="CryptoDB:Vbra_15087"/>
<dbReference type="Pfam" id="PF03372">
    <property type="entry name" value="Exo_endo_phos"/>
    <property type="match status" value="1"/>
</dbReference>
<reference evidence="3 4" key="1">
    <citation type="submission" date="2014-11" db="EMBL/GenBank/DDBJ databases">
        <authorList>
            <person name="Zhu J."/>
            <person name="Qi W."/>
            <person name="Song R."/>
        </authorList>
    </citation>
    <scope>NUCLEOTIDE SEQUENCE [LARGE SCALE GENOMIC DNA]</scope>
</reference>
<dbReference type="InterPro" id="IPR050410">
    <property type="entry name" value="CCR4/nocturin_mRNA_transcr"/>
</dbReference>
<proteinExistence type="predicted"/>
<dbReference type="PANTHER" id="PTHR12121:SF100">
    <property type="entry name" value="POLY(A)-SPECIFIC RIBONUCLEASE"/>
    <property type="match status" value="1"/>
</dbReference>
<organism evidence="3 4">
    <name type="scientific">Vitrella brassicaformis (strain CCMP3155)</name>
    <dbReference type="NCBI Taxonomy" id="1169540"/>
    <lineage>
        <taxon>Eukaryota</taxon>
        <taxon>Sar</taxon>
        <taxon>Alveolata</taxon>
        <taxon>Colpodellida</taxon>
        <taxon>Vitrellaceae</taxon>
        <taxon>Vitrella</taxon>
    </lineage>
</organism>
<dbReference type="FunCoup" id="A0A0G4FCI3">
    <property type="interactions" value="326"/>
</dbReference>
<dbReference type="InterPro" id="IPR005135">
    <property type="entry name" value="Endo/exonuclease/phosphatase"/>
</dbReference>
<evidence type="ECO:0000313" key="3">
    <source>
        <dbReference type="EMBL" id="CEM10927.1"/>
    </source>
</evidence>
<dbReference type="SUPFAM" id="SSF56219">
    <property type="entry name" value="DNase I-like"/>
    <property type="match status" value="1"/>
</dbReference>
<dbReference type="PANTHER" id="PTHR12121">
    <property type="entry name" value="CARBON CATABOLITE REPRESSOR PROTEIN 4"/>
    <property type="match status" value="1"/>
</dbReference>
<dbReference type="Gene3D" id="3.60.10.10">
    <property type="entry name" value="Endonuclease/exonuclease/phosphatase"/>
    <property type="match status" value="1"/>
</dbReference>
<name>A0A0G4FCI3_VITBC</name>
<dbReference type="OrthoDB" id="428734at2759"/>
<dbReference type="GO" id="GO:0000175">
    <property type="term" value="F:3'-5'-RNA exonuclease activity"/>
    <property type="evidence" value="ECO:0007669"/>
    <property type="project" value="TreeGrafter"/>
</dbReference>
<feature type="region of interest" description="Disordered" evidence="1">
    <location>
        <begin position="241"/>
        <end position="336"/>
    </location>
</feature>
<keyword evidence="4" id="KW-1185">Reference proteome</keyword>
<dbReference type="PhylomeDB" id="A0A0G4FCI3"/>
<gene>
    <name evidence="3" type="ORF">Vbra_15087</name>
</gene>
<feature type="compositionally biased region" description="Pro residues" evidence="1">
    <location>
        <begin position="258"/>
        <end position="269"/>
    </location>
</feature>
<feature type="compositionally biased region" description="Low complexity" evidence="1">
    <location>
        <begin position="270"/>
        <end position="279"/>
    </location>
</feature>
<evidence type="ECO:0000313" key="4">
    <source>
        <dbReference type="Proteomes" id="UP000041254"/>
    </source>
</evidence>
<evidence type="ECO:0000256" key="1">
    <source>
        <dbReference type="SAM" id="MobiDB-lite"/>
    </source>
</evidence>
<dbReference type="OMA" id="NKPFHHV"/>
<dbReference type="STRING" id="1169540.A0A0G4FCI3"/>
<dbReference type="InterPro" id="IPR036691">
    <property type="entry name" value="Endo/exonu/phosph_ase_sf"/>
</dbReference>
<evidence type="ECO:0000259" key="2">
    <source>
        <dbReference type="Pfam" id="PF03372"/>
    </source>
</evidence>